<protein>
    <submittedName>
        <fullName evidence="1">Uncharacterized protein</fullName>
    </submittedName>
</protein>
<dbReference type="Proteomes" id="UP000026961">
    <property type="component" value="Chromosome 8"/>
</dbReference>
<dbReference type="EnsemblPlants" id="OGLUM08G23100.3">
    <property type="protein sequence ID" value="OGLUM08G23100.3"/>
    <property type="gene ID" value="OGLUM08G23100"/>
</dbReference>
<proteinExistence type="predicted"/>
<evidence type="ECO:0000313" key="2">
    <source>
        <dbReference type="Proteomes" id="UP000026961"/>
    </source>
</evidence>
<sequence>MARSMYHSIMVSSQVSTSERWAYDLISCAVWPSDGHASCAIIESHQYPVCNLKVTRLVDGEAQPSPANTSRCPESEATERVTGGELESYTCVLQLAKLWVSLNSNGHGP</sequence>
<reference evidence="1" key="2">
    <citation type="submission" date="2018-05" db="EMBL/GenBank/DDBJ databases">
        <title>OgluRS3 (Oryza glumaepatula Reference Sequence Version 3).</title>
        <authorList>
            <person name="Zhang J."/>
            <person name="Kudrna D."/>
            <person name="Lee S."/>
            <person name="Talag J."/>
            <person name="Welchert J."/>
            <person name="Wing R.A."/>
        </authorList>
    </citation>
    <scope>NUCLEOTIDE SEQUENCE [LARGE SCALE GENOMIC DNA]</scope>
</reference>
<keyword evidence="2" id="KW-1185">Reference proteome</keyword>
<reference evidence="1" key="1">
    <citation type="submission" date="2015-04" db="UniProtKB">
        <authorList>
            <consortium name="EnsemblPlants"/>
        </authorList>
    </citation>
    <scope>IDENTIFICATION</scope>
</reference>
<dbReference type="AlphaFoldDB" id="A0A0E0AY62"/>
<dbReference type="Gramene" id="OGLUM08G23100.3">
    <property type="protein sequence ID" value="OGLUM08G23100.3"/>
    <property type="gene ID" value="OGLUM08G23100"/>
</dbReference>
<dbReference type="HOGENOM" id="CLU_174320_0_0_1"/>
<accession>A0A0E0AY62</accession>
<name>A0A0E0AY62_9ORYZ</name>
<evidence type="ECO:0000313" key="1">
    <source>
        <dbReference type="EnsemblPlants" id="OGLUM08G23100.3"/>
    </source>
</evidence>
<organism evidence="1">
    <name type="scientific">Oryza glumipatula</name>
    <dbReference type="NCBI Taxonomy" id="40148"/>
    <lineage>
        <taxon>Eukaryota</taxon>
        <taxon>Viridiplantae</taxon>
        <taxon>Streptophyta</taxon>
        <taxon>Embryophyta</taxon>
        <taxon>Tracheophyta</taxon>
        <taxon>Spermatophyta</taxon>
        <taxon>Magnoliopsida</taxon>
        <taxon>Liliopsida</taxon>
        <taxon>Poales</taxon>
        <taxon>Poaceae</taxon>
        <taxon>BOP clade</taxon>
        <taxon>Oryzoideae</taxon>
        <taxon>Oryzeae</taxon>
        <taxon>Oryzinae</taxon>
        <taxon>Oryza</taxon>
    </lineage>
</organism>